<feature type="region of interest" description="Disordered" evidence="1">
    <location>
        <begin position="1"/>
        <end position="28"/>
    </location>
</feature>
<sequence length="58" mass="6672">MNRQKNNCKVNDRTPSTKGHTHSRTNVDKTQLFNTNVNSSLRDVKTFPPPRRTVPAHE</sequence>
<reference evidence="2 3" key="1">
    <citation type="submission" date="2016-03" db="EMBL/GenBank/DDBJ databases">
        <title>EvidentialGene: Evidence-directed Construction of Genes on Genomes.</title>
        <authorList>
            <person name="Gilbert D.G."/>
            <person name="Choi J.-H."/>
            <person name="Mockaitis K."/>
            <person name="Colbourne J."/>
            <person name="Pfrender M."/>
        </authorList>
    </citation>
    <scope>NUCLEOTIDE SEQUENCE [LARGE SCALE GENOMIC DNA]</scope>
    <source>
        <strain evidence="2 3">Xinb3</strain>
        <tissue evidence="2">Complete organism</tissue>
    </source>
</reference>
<name>A0A164V8J5_9CRUS</name>
<organism evidence="2 3">
    <name type="scientific">Daphnia magna</name>
    <dbReference type="NCBI Taxonomy" id="35525"/>
    <lineage>
        <taxon>Eukaryota</taxon>
        <taxon>Metazoa</taxon>
        <taxon>Ecdysozoa</taxon>
        <taxon>Arthropoda</taxon>
        <taxon>Crustacea</taxon>
        <taxon>Branchiopoda</taxon>
        <taxon>Diplostraca</taxon>
        <taxon>Cladocera</taxon>
        <taxon>Anomopoda</taxon>
        <taxon>Daphniidae</taxon>
        <taxon>Daphnia</taxon>
    </lineage>
</organism>
<evidence type="ECO:0000313" key="3">
    <source>
        <dbReference type="Proteomes" id="UP000076858"/>
    </source>
</evidence>
<protein>
    <submittedName>
        <fullName evidence="2">Uncharacterized protein</fullName>
    </submittedName>
</protein>
<dbReference type="EMBL" id="LRGB01001404">
    <property type="protein sequence ID" value="KZS12076.1"/>
    <property type="molecule type" value="Genomic_DNA"/>
</dbReference>
<evidence type="ECO:0000256" key="1">
    <source>
        <dbReference type="SAM" id="MobiDB-lite"/>
    </source>
</evidence>
<dbReference type="AlphaFoldDB" id="A0A164V8J5"/>
<comment type="caution">
    <text evidence="2">The sequence shown here is derived from an EMBL/GenBank/DDBJ whole genome shotgun (WGS) entry which is preliminary data.</text>
</comment>
<proteinExistence type="predicted"/>
<gene>
    <name evidence="2" type="ORF">APZ42_023080</name>
</gene>
<keyword evidence="3" id="KW-1185">Reference proteome</keyword>
<dbReference type="Proteomes" id="UP000076858">
    <property type="component" value="Unassembled WGS sequence"/>
</dbReference>
<evidence type="ECO:0000313" key="2">
    <source>
        <dbReference type="EMBL" id="KZS12076.1"/>
    </source>
</evidence>
<accession>A0A164V8J5</accession>
<feature type="compositionally biased region" description="Polar residues" evidence="1">
    <location>
        <begin position="1"/>
        <end position="18"/>
    </location>
</feature>